<dbReference type="AlphaFoldDB" id="A0A445MAU5"/>
<feature type="transmembrane region" description="Helical" evidence="2">
    <location>
        <begin position="166"/>
        <end position="189"/>
    </location>
</feature>
<reference evidence="3" key="1">
    <citation type="journal article" date="2018" name="Data Brief">
        <title>Genome sequence data from 17 accessions of Ensete ventricosum, a staple food crop for millions in Ethiopia.</title>
        <authorList>
            <person name="Yemataw Z."/>
            <person name="Muzemil S."/>
            <person name="Ambachew D."/>
            <person name="Tripathi L."/>
            <person name="Tesfaye K."/>
            <person name="Chala A."/>
            <person name="Farbos A."/>
            <person name="O'Neill P."/>
            <person name="Moore K."/>
            <person name="Grant M."/>
            <person name="Studholme D.J."/>
        </authorList>
    </citation>
    <scope>NUCLEOTIDE SEQUENCE [LARGE SCALE GENOMIC DNA]</scope>
    <source>
        <tissue evidence="3">Leaf</tissue>
    </source>
</reference>
<evidence type="ECO:0000256" key="1">
    <source>
        <dbReference type="SAM" id="MobiDB-lite"/>
    </source>
</evidence>
<proteinExistence type="predicted"/>
<sequence>MRQRSPLNRHGGGDERPLAMGWVVDPPITASSLWWPTPNGRIAAASRVYPDENPFWRCFPAGIKQGFYVLAADDMIAYGAGPKDRKKTKHSVREDRESCGISLAKYYSNRGAKEVERCDHSARIGTRGGGRGGGRRRRRRRGCVDEAGEGDRRPWRRRMATVPWSSVFRVSLLVILLAAIVIAFVTLPIEKV</sequence>
<evidence type="ECO:0000256" key="2">
    <source>
        <dbReference type="SAM" id="Phobius"/>
    </source>
</evidence>
<evidence type="ECO:0000313" key="3">
    <source>
        <dbReference type="EMBL" id="RZR71382.1"/>
    </source>
</evidence>
<keyword evidence="2" id="KW-1133">Transmembrane helix</keyword>
<dbReference type="Proteomes" id="UP000290560">
    <property type="component" value="Unassembled WGS sequence"/>
</dbReference>
<keyword evidence="2" id="KW-0812">Transmembrane</keyword>
<organism evidence="3">
    <name type="scientific">Ensete ventricosum</name>
    <name type="common">Abyssinian banana</name>
    <name type="synonym">Musa ensete</name>
    <dbReference type="NCBI Taxonomy" id="4639"/>
    <lineage>
        <taxon>Eukaryota</taxon>
        <taxon>Viridiplantae</taxon>
        <taxon>Streptophyta</taxon>
        <taxon>Embryophyta</taxon>
        <taxon>Tracheophyta</taxon>
        <taxon>Spermatophyta</taxon>
        <taxon>Magnoliopsida</taxon>
        <taxon>Liliopsida</taxon>
        <taxon>Zingiberales</taxon>
        <taxon>Musaceae</taxon>
        <taxon>Ensete</taxon>
    </lineage>
</organism>
<name>A0A445MAU5_ENSVE</name>
<accession>A0A445MAU5</accession>
<dbReference type="EMBL" id="KV875525">
    <property type="protein sequence ID" value="RZR71382.1"/>
    <property type="molecule type" value="Genomic_DNA"/>
</dbReference>
<gene>
    <name evidence="3" type="ORF">BHM03_00004887</name>
</gene>
<keyword evidence="2" id="KW-0472">Membrane</keyword>
<protein>
    <submittedName>
        <fullName evidence="3">Uncharacterized protein</fullName>
    </submittedName>
</protein>
<feature type="region of interest" description="Disordered" evidence="1">
    <location>
        <begin position="125"/>
        <end position="150"/>
    </location>
</feature>